<name>A0A9E7EW90_9LILI</name>
<protein>
    <submittedName>
        <fullName evidence="1">Uncharacterized protein</fullName>
    </submittedName>
</protein>
<keyword evidence="2" id="KW-1185">Reference proteome</keyword>
<dbReference type="Proteomes" id="UP001055439">
    <property type="component" value="Chromosome 10"/>
</dbReference>
<organism evidence="1 2">
    <name type="scientific">Musa troglodytarum</name>
    <name type="common">fe'i banana</name>
    <dbReference type="NCBI Taxonomy" id="320322"/>
    <lineage>
        <taxon>Eukaryota</taxon>
        <taxon>Viridiplantae</taxon>
        <taxon>Streptophyta</taxon>
        <taxon>Embryophyta</taxon>
        <taxon>Tracheophyta</taxon>
        <taxon>Spermatophyta</taxon>
        <taxon>Magnoliopsida</taxon>
        <taxon>Liliopsida</taxon>
        <taxon>Zingiberales</taxon>
        <taxon>Musaceae</taxon>
        <taxon>Musa</taxon>
    </lineage>
</organism>
<dbReference type="EMBL" id="CP097503">
    <property type="protein sequence ID" value="URD84638.1"/>
    <property type="molecule type" value="Genomic_DNA"/>
</dbReference>
<sequence length="45" mass="5349">MKPRRALRCKRKLWPASEFITVGDEEIEQLFGCAKKRRCQQPDDN</sequence>
<accession>A0A9E7EW90</accession>
<evidence type="ECO:0000313" key="2">
    <source>
        <dbReference type="Proteomes" id="UP001055439"/>
    </source>
</evidence>
<reference evidence="1" key="1">
    <citation type="submission" date="2022-05" db="EMBL/GenBank/DDBJ databases">
        <title>The Musa troglodytarum L. genome provides insights into the mechanism of non-climacteric behaviour and enrichment of carotenoids.</title>
        <authorList>
            <person name="Wang J."/>
        </authorList>
    </citation>
    <scope>NUCLEOTIDE SEQUENCE</scope>
    <source>
        <tissue evidence="1">Leaf</tissue>
    </source>
</reference>
<gene>
    <name evidence="1" type="ORF">MUK42_02116</name>
</gene>
<proteinExistence type="predicted"/>
<evidence type="ECO:0000313" key="1">
    <source>
        <dbReference type="EMBL" id="URD84638.1"/>
    </source>
</evidence>
<dbReference type="AlphaFoldDB" id="A0A9E7EW90"/>
<dbReference type="OrthoDB" id="771702at2759"/>